<dbReference type="InterPro" id="IPR046848">
    <property type="entry name" value="E_motif"/>
</dbReference>
<dbReference type="RefSeq" id="XP_071934797.1">
    <property type="nucleotide sequence ID" value="XM_072078696.1"/>
</dbReference>
<dbReference type="RefSeq" id="XP_071934798.1">
    <property type="nucleotide sequence ID" value="XM_072078697.1"/>
</dbReference>
<keyword evidence="3" id="KW-1185">Reference proteome</keyword>
<evidence type="ECO:0000313" key="8">
    <source>
        <dbReference type="RefSeq" id="XP_071934798.1"/>
    </source>
</evidence>
<keyword evidence="1" id="KW-0677">Repeat</keyword>
<feature type="repeat" description="PPR" evidence="2">
    <location>
        <begin position="470"/>
        <end position="504"/>
    </location>
</feature>
<reference evidence="3" key="1">
    <citation type="journal article" date="2025" name="Foods">
        <title>Unveiling the Microbial Signatures of Arabica Coffee Cherries: Insights into Ripeness Specific Diversity, Functional Traits, and Implications for Quality and Safety.</title>
        <authorList>
            <consortium name="RefSeq"/>
            <person name="Tenea G.N."/>
            <person name="Cifuentes V."/>
            <person name="Reyes P."/>
            <person name="Cevallos-Vallejos M."/>
        </authorList>
    </citation>
    <scope>NUCLEOTIDE SEQUENCE [LARGE SCALE GENOMIC DNA]</scope>
</reference>
<dbReference type="RefSeq" id="XP_027108701.2">
    <property type="nucleotide sequence ID" value="XM_027252900.2"/>
</dbReference>
<evidence type="ECO:0000313" key="4">
    <source>
        <dbReference type="RefSeq" id="XP_027108701.2"/>
    </source>
</evidence>
<dbReference type="NCBIfam" id="TIGR00756">
    <property type="entry name" value="PPR"/>
    <property type="match status" value="4"/>
</dbReference>
<dbReference type="Pfam" id="PF01535">
    <property type="entry name" value="PPR"/>
    <property type="match status" value="2"/>
</dbReference>
<feature type="repeat" description="PPR" evidence="2">
    <location>
        <begin position="268"/>
        <end position="302"/>
    </location>
</feature>
<dbReference type="RefSeq" id="XP_071934799.1">
    <property type="nucleotide sequence ID" value="XM_072078698.1"/>
</dbReference>
<gene>
    <name evidence="4 5 6 7 8 9" type="primary">LOC113728500</name>
</gene>
<accession>A0A6P6W2C9</accession>
<dbReference type="GO" id="GO:0009451">
    <property type="term" value="P:RNA modification"/>
    <property type="evidence" value="ECO:0007669"/>
    <property type="project" value="InterPro"/>
</dbReference>
<feature type="repeat" description="PPR" evidence="2">
    <location>
        <begin position="369"/>
        <end position="403"/>
    </location>
</feature>
<dbReference type="Proteomes" id="UP001652660">
    <property type="component" value="Chromosome 2e"/>
</dbReference>
<dbReference type="Pfam" id="PF13041">
    <property type="entry name" value="PPR_2"/>
    <property type="match status" value="4"/>
</dbReference>
<dbReference type="InterPro" id="IPR011990">
    <property type="entry name" value="TPR-like_helical_dom_sf"/>
</dbReference>
<name>A0A6P6W2C9_COFAR</name>
<dbReference type="AlphaFoldDB" id="A0A6P6W2C9"/>
<dbReference type="InterPro" id="IPR002885">
    <property type="entry name" value="PPR_rpt"/>
</dbReference>
<feature type="repeat" description="PPR" evidence="2">
    <location>
        <begin position="66"/>
        <end position="100"/>
    </location>
</feature>
<organism evidence="3 4">
    <name type="scientific">Coffea arabica</name>
    <name type="common">Arabian coffee</name>
    <dbReference type="NCBI Taxonomy" id="13443"/>
    <lineage>
        <taxon>Eukaryota</taxon>
        <taxon>Viridiplantae</taxon>
        <taxon>Streptophyta</taxon>
        <taxon>Embryophyta</taxon>
        <taxon>Tracheophyta</taxon>
        <taxon>Spermatophyta</taxon>
        <taxon>Magnoliopsida</taxon>
        <taxon>eudicotyledons</taxon>
        <taxon>Gunneridae</taxon>
        <taxon>Pentapetalae</taxon>
        <taxon>asterids</taxon>
        <taxon>lamiids</taxon>
        <taxon>Gentianales</taxon>
        <taxon>Rubiaceae</taxon>
        <taxon>Ixoroideae</taxon>
        <taxon>Gardenieae complex</taxon>
        <taxon>Bertiereae - Coffeeae clade</taxon>
        <taxon>Coffeeae</taxon>
        <taxon>Coffea</taxon>
    </lineage>
</organism>
<evidence type="ECO:0000313" key="6">
    <source>
        <dbReference type="RefSeq" id="XP_071934796.1"/>
    </source>
</evidence>
<dbReference type="PROSITE" id="PS51375">
    <property type="entry name" value="PPR"/>
    <property type="match status" value="5"/>
</dbReference>
<dbReference type="Gene3D" id="1.25.40.10">
    <property type="entry name" value="Tetratricopeptide repeat domain"/>
    <property type="match status" value="5"/>
</dbReference>
<evidence type="ECO:0000256" key="1">
    <source>
        <dbReference type="ARBA" id="ARBA00022737"/>
    </source>
</evidence>
<dbReference type="GO" id="GO:0003723">
    <property type="term" value="F:RNA binding"/>
    <property type="evidence" value="ECO:0007669"/>
    <property type="project" value="InterPro"/>
</dbReference>
<protein>
    <submittedName>
        <fullName evidence="4 5">Pentatricopeptide repeat-containing protein At3g49170, chloroplastic-like isoform X1</fullName>
    </submittedName>
</protein>
<dbReference type="RefSeq" id="XP_071934796.1">
    <property type="nucleotide sequence ID" value="XM_072078695.1"/>
</dbReference>
<dbReference type="OrthoDB" id="185373at2759"/>
<dbReference type="RefSeq" id="XP_071934795.1">
    <property type="nucleotide sequence ID" value="XM_072078694.1"/>
</dbReference>
<evidence type="ECO:0000313" key="5">
    <source>
        <dbReference type="RefSeq" id="XP_071934795.1"/>
    </source>
</evidence>
<sequence length="707" mass="78860">MQSFASLLQNCAKHKSIFSGKAVHAQLIRSGFIPDVYTNNHLLSMYLQLGQMGYAQTVFDIMPKRNVITWTTLICSFSQMGLSEKALSCLRSMVLEGFLPNEHTYVGAISACVNTRAVSIGKEIHGRIYRTQDSLNSFVSNSLVNFYGKCGLLKSARLAFDAILEPNLVAWASLISSCFQCGQNEEGLKLFLRSLRVGMTVNEFTCSSVLGACTVLENLELGKQIHCLIVKCCILMDQFVITGLVNFYAKCGQLEAAHQAFLEANEPHLSAWTALIGGCVQQGKGRDAILLFHRMLSSGMKPSEKTFASVFGAIDDGMDVRVGKQLHSLIIKLGFDSFTVVCNTTLAFYIKRGLVEEALKTFYEMDEYDIVTWNAMITGFVGSGHYEGAIQFLRDMLFEGFDPNLYTYSSLLSICGDLPAVQWGKQIHSRILKPGFDSNVVVGSALIDMYAKCGRMDAARKVFDTFPSRNLISWNTMLVGYAQNGFAKEALEIYDMMQMNGVKPNDITFIGVLSACGHVGLLQEGLCHFNSMIGDYRITPKADHLACMVSLFARHGQTQEAFDFIRRFPGEADKVVWRCLLSGCKTNKDVVLGKYAAERVLSIDPDDTSVHIMLSNIYAGLRMWNELAETRKLMKEKTLKKDTGFSWTELKNRIVLFSASQNPHLEQNSLHEVLSGLAAQMVDEKYVPEIMFSLQCGFLNFRTWEVD</sequence>
<feature type="repeat" description="PPR" evidence="2">
    <location>
        <begin position="167"/>
        <end position="201"/>
    </location>
</feature>
<proteinExistence type="predicted"/>
<dbReference type="InterPro" id="IPR046960">
    <property type="entry name" value="PPR_At4g14850-like_plant"/>
</dbReference>
<dbReference type="PANTHER" id="PTHR24015">
    <property type="entry name" value="OS07G0578800 PROTEIN-RELATED"/>
    <property type="match status" value="1"/>
</dbReference>
<evidence type="ECO:0000256" key="2">
    <source>
        <dbReference type="PROSITE-ProRule" id="PRU00708"/>
    </source>
</evidence>
<evidence type="ECO:0000313" key="9">
    <source>
        <dbReference type="RefSeq" id="XP_071934799.1"/>
    </source>
</evidence>
<dbReference type="Pfam" id="PF20431">
    <property type="entry name" value="E_motif"/>
    <property type="match status" value="1"/>
</dbReference>
<evidence type="ECO:0000313" key="3">
    <source>
        <dbReference type="Proteomes" id="UP001652660"/>
    </source>
</evidence>
<reference evidence="4 5" key="2">
    <citation type="submission" date="2025-05" db="UniProtKB">
        <authorList>
            <consortium name="RefSeq"/>
        </authorList>
    </citation>
    <scope>IDENTIFICATION</scope>
    <source>
        <tissue evidence="4 5">Leaves</tissue>
    </source>
</reference>
<evidence type="ECO:0000313" key="7">
    <source>
        <dbReference type="RefSeq" id="XP_071934797.1"/>
    </source>
</evidence>
<dbReference type="GeneID" id="113728500"/>
<dbReference type="PANTHER" id="PTHR24015:SF1885">
    <property type="entry name" value="PENTACOTRIPEPTIDE-REPEAT REGION OF PRORP DOMAIN-CONTAINING PROTEIN"/>
    <property type="match status" value="1"/>
</dbReference>